<dbReference type="GO" id="GO:0050982">
    <property type="term" value="P:detection of mechanical stimulus"/>
    <property type="evidence" value="ECO:0007669"/>
    <property type="project" value="TreeGrafter"/>
</dbReference>
<dbReference type="GO" id="GO:0008381">
    <property type="term" value="F:mechanosensitive monoatomic ion channel activity"/>
    <property type="evidence" value="ECO:0007669"/>
    <property type="project" value="TreeGrafter"/>
</dbReference>
<feature type="compositionally biased region" description="Basic residues" evidence="3">
    <location>
        <begin position="1"/>
        <end position="15"/>
    </location>
</feature>
<evidence type="ECO:0000256" key="3">
    <source>
        <dbReference type="SAM" id="MobiDB-lite"/>
    </source>
</evidence>
<protein>
    <submittedName>
        <fullName evidence="4">Uncharacterized protein</fullName>
    </submittedName>
</protein>
<dbReference type="InterPro" id="IPR016688">
    <property type="entry name" value="MscS-like_plants/fungi"/>
</dbReference>
<dbReference type="EMBL" id="JBEDUW010000209">
    <property type="protein sequence ID" value="KAK9903768.1"/>
    <property type="molecule type" value="Genomic_DNA"/>
</dbReference>
<dbReference type="PANTHER" id="PTHR31618">
    <property type="entry name" value="MECHANOSENSITIVE ION CHANNEL PROTEIN 5"/>
    <property type="match status" value="1"/>
</dbReference>
<sequence length="184" mass="20964">MGDRRTPRKRYHRGTKKTETGKEKEVIDIEKLQKLKQDVSAWTMNVLVDAISSSGLPISDTLDETEIKKEITNEMEATAAANDIFRNVAQIDATYIEKPDLLRFMDQEVVDHVWPLIDVANTGQVDKKTVIEWVVKVYNGRKTLVHTLTDTSKCVNQLNKLVISILLCLETLARIFLKLSCSYL</sequence>
<organism evidence="4 5">
    <name type="scientific">Rubus argutus</name>
    <name type="common">Southern blackberry</name>
    <dbReference type="NCBI Taxonomy" id="59490"/>
    <lineage>
        <taxon>Eukaryota</taxon>
        <taxon>Viridiplantae</taxon>
        <taxon>Streptophyta</taxon>
        <taxon>Embryophyta</taxon>
        <taxon>Tracheophyta</taxon>
        <taxon>Spermatophyta</taxon>
        <taxon>Magnoliopsida</taxon>
        <taxon>eudicotyledons</taxon>
        <taxon>Gunneridae</taxon>
        <taxon>Pentapetalae</taxon>
        <taxon>rosids</taxon>
        <taxon>fabids</taxon>
        <taxon>Rosales</taxon>
        <taxon>Rosaceae</taxon>
        <taxon>Rosoideae</taxon>
        <taxon>Rosoideae incertae sedis</taxon>
        <taxon>Rubus</taxon>
    </lineage>
</organism>
<dbReference type="AlphaFoldDB" id="A0AAW1VLV7"/>
<comment type="subcellular location">
    <subcellularLocation>
        <location evidence="1">Membrane</location>
        <topology evidence="1">Multi-pass membrane protein</topology>
    </subcellularLocation>
</comment>
<dbReference type="GO" id="GO:0006820">
    <property type="term" value="P:monoatomic anion transport"/>
    <property type="evidence" value="ECO:0007669"/>
    <property type="project" value="TreeGrafter"/>
</dbReference>
<evidence type="ECO:0000256" key="1">
    <source>
        <dbReference type="ARBA" id="ARBA00004141"/>
    </source>
</evidence>
<gene>
    <name evidence="4" type="ORF">M0R45_000945</name>
</gene>
<evidence type="ECO:0000313" key="4">
    <source>
        <dbReference type="EMBL" id="KAK9903768.1"/>
    </source>
</evidence>
<dbReference type="PANTHER" id="PTHR31618:SF20">
    <property type="entry name" value="MECHANOSENSITIVE ION CHANNEL PROTEIN 10"/>
    <property type="match status" value="1"/>
</dbReference>
<dbReference type="GO" id="GO:0005886">
    <property type="term" value="C:plasma membrane"/>
    <property type="evidence" value="ECO:0007669"/>
    <property type="project" value="TreeGrafter"/>
</dbReference>
<accession>A0AAW1VLV7</accession>
<proteinExistence type="inferred from homology"/>
<comment type="similarity">
    <text evidence="2">Belongs to the MscS (TC 1.A.23) family.</text>
</comment>
<feature type="region of interest" description="Disordered" evidence="3">
    <location>
        <begin position="1"/>
        <end position="22"/>
    </location>
</feature>
<evidence type="ECO:0000256" key="2">
    <source>
        <dbReference type="ARBA" id="ARBA00008017"/>
    </source>
</evidence>
<dbReference type="Proteomes" id="UP001457282">
    <property type="component" value="Unassembled WGS sequence"/>
</dbReference>
<evidence type="ECO:0000313" key="5">
    <source>
        <dbReference type="Proteomes" id="UP001457282"/>
    </source>
</evidence>
<comment type="caution">
    <text evidence="4">The sequence shown here is derived from an EMBL/GenBank/DDBJ whole genome shotgun (WGS) entry which is preliminary data.</text>
</comment>
<keyword evidence="5" id="KW-1185">Reference proteome</keyword>
<reference evidence="4 5" key="1">
    <citation type="journal article" date="2023" name="G3 (Bethesda)">
        <title>A chromosome-length genome assembly and annotation of blackberry (Rubus argutus, cv. 'Hillquist').</title>
        <authorList>
            <person name="Bruna T."/>
            <person name="Aryal R."/>
            <person name="Dudchenko O."/>
            <person name="Sargent D.J."/>
            <person name="Mead D."/>
            <person name="Buti M."/>
            <person name="Cavallini A."/>
            <person name="Hytonen T."/>
            <person name="Andres J."/>
            <person name="Pham M."/>
            <person name="Weisz D."/>
            <person name="Mascagni F."/>
            <person name="Usai G."/>
            <person name="Natali L."/>
            <person name="Bassil N."/>
            <person name="Fernandez G.E."/>
            <person name="Lomsadze A."/>
            <person name="Armour M."/>
            <person name="Olukolu B."/>
            <person name="Poorten T."/>
            <person name="Britton C."/>
            <person name="Davik J."/>
            <person name="Ashrafi H."/>
            <person name="Aiden E.L."/>
            <person name="Borodovsky M."/>
            <person name="Worthington M."/>
        </authorList>
    </citation>
    <scope>NUCLEOTIDE SEQUENCE [LARGE SCALE GENOMIC DNA]</scope>
    <source>
        <strain evidence="4">PI 553951</strain>
    </source>
</reference>
<name>A0AAW1VLV7_RUBAR</name>